<sequence>MASYALVEILFSSAVLLGLAYWQWRSVNRAIAERKAREAREAAEGSNDKPSEEE</sequence>
<reference evidence="3" key="1">
    <citation type="submission" date="2023-07" db="EMBL/GenBank/DDBJ databases">
        <title>Genome sequencing of Purple Non-Sulfur Bacteria from various extreme environments.</title>
        <authorList>
            <person name="Mayer M."/>
        </authorList>
    </citation>
    <scope>NUCLEOTIDE SEQUENCE [LARGE SCALE GENOMIC DNA]</scope>
    <source>
        <strain evidence="3">DSM 17935</strain>
    </source>
</reference>
<dbReference type="Proteomes" id="UP001209755">
    <property type="component" value="Unassembled WGS sequence"/>
</dbReference>
<proteinExistence type="predicted"/>
<comment type="caution">
    <text evidence="2">The sequence shown here is derived from an EMBL/GenBank/DDBJ whole genome shotgun (WGS) entry which is preliminary data.</text>
</comment>
<dbReference type="RefSeq" id="WP_264601399.1">
    <property type="nucleotide sequence ID" value="NZ_JAOQNS010000005.1"/>
</dbReference>
<keyword evidence="1" id="KW-0472">Membrane</keyword>
<evidence type="ECO:0000256" key="1">
    <source>
        <dbReference type="SAM" id="Phobius"/>
    </source>
</evidence>
<keyword evidence="1" id="KW-0812">Transmembrane</keyword>
<gene>
    <name evidence="2" type="ORF">M2319_002097</name>
</gene>
<organism evidence="2 3">
    <name type="scientific">Rhodobium gokarnense</name>
    <dbReference type="NCBI Taxonomy" id="364296"/>
    <lineage>
        <taxon>Bacteria</taxon>
        <taxon>Pseudomonadati</taxon>
        <taxon>Pseudomonadota</taxon>
        <taxon>Alphaproteobacteria</taxon>
        <taxon>Hyphomicrobiales</taxon>
        <taxon>Rhodobiaceae</taxon>
        <taxon>Rhodobium</taxon>
    </lineage>
</organism>
<accession>A0ABT3HBK0</accession>
<keyword evidence="3" id="KW-1185">Reference proteome</keyword>
<feature type="transmembrane region" description="Helical" evidence="1">
    <location>
        <begin position="6"/>
        <end position="24"/>
    </location>
</feature>
<protein>
    <recommendedName>
        <fullName evidence="4">Heme exporter protein D</fullName>
    </recommendedName>
</protein>
<keyword evidence="1" id="KW-1133">Transmembrane helix</keyword>
<evidence type="ECO:0000313" key="2">
    <source>
        <dbReference type="EMBL" id="MCW2307760.1"/>
    </source>
</evidence>
<name>A0ABT3HBK0_9HYPH</name>
<dbReference type="EMBL" id="JAOQNS010000005">
    <property type="protein sequence ID" value="MCW2307760.1"/>
    <property type="molecule type" value="Genomic_DNA"/>
</dbReference>
<evidence type="ECO:0000313" key="3">
    <source>
        <dbReference type="Proteomes" id="UP001209755"/>
    </source>
</evidence>
<evidence type="ECO:0008006" key="4">
    <source>
        <dbReference type="Google" id="ProtNLM"/>
    </source>
</evidence>